<reference evidence="2 3" key="1">
    <citation type="submission" date="2023-02" db="EMBL/GenBank/DDBJ databases">
        <title>LHISI_Scaffold_Assembly.</title>
        <authorList>
            <person name="Stuart O.P."/>
            <person name="Cleave R."/>
            <person name="Magrath M.J.L."/>
            <person name="Mikheyev A.S."/>
        </authorList>
    </citation>
    <scope>NUCLEOTIDE SEQUENCE [LARGE SCALE GENOMIC DNA]</scope>
    <source>
        <strain evidence="2">Daus_M_001</strain>
        <tissue evidence="2">Leg muscle</tissue>
    </source>
</reference>
<evidence type="ECO:0000313" key="3">
    <source>
        <dbReference type="Proteomes" id="UP001159363"/>
    </source>
</evidence>
<sequence>MVPKLIFSRCIAVYSPPDPLELFPVFEAEKCGNYKGYIATGIKRGIATKCKALNRLTVFSPCSLTGLVPCSLVSDEYVRKCCRLSCKTSGAVVLYSSQDYSRATKASRHRFSAGFAHSFRMWENVADVAVSRHVVFSGSSRLPRSCITPRLHPHLISSSSALKISLLSAAEKPLNTLCLSPNSAGRCCWSAGFLGISRFPLPFHSGAAAYPPRFILIGSQDLNLFTSSHSRTGCWGTLEHGRIVGLSERVAGRSTELPVTWGVKYRWCICSGEDGKLLEPVHLNPCCWRLRLLDVSAAAVPSTHLERSTTGWRLAYIGELFDVSPYCLLTTVCWNHWCPDSPPGCVARFTRASSNGSFTPQQCACRATVFKSARFTVNGLYRHERLRWYHEIVSWRSEWRVVVFSDESRLCHGQSIAHVRIRRRKGERDNPSCIRTHNSGSTPGFNGARGREQYGRVVHFATSNLPSARLDSLQEPIFLHDNSRCHAAMATQRTLHGVIMLYHGLLALQISALSSTCAICALSSMCEAPGIQRTWNAVPQRDIQPPECKGEGNGRSLRKPAEQRHRPARFPLGKIREWTGRGLSPNYVARGPYLLEFLTASRRQYCETLLTDTPLRVSLCLSYCDSPELGDVCSFPRLKTQSAVWEAHGNHIRVFLRESGFLLSGSGAALSKAMSAVAVAGPVFTLTSFANIEDDCFLWIYLTVPVTVPYLELGSEERGNDKGDISTHIKCLIASKRKALSWRAVFSSHCLYLWDFQRRHSIVSTKASLRCKGADNAVLVEPLHHRGPKRATRHKQRSPLVLRKVL</sequence>
<accession>A0ABQ9GVJ4</accession>
<evidence type="ECO:0000313" key="2">
    <source>
        <dbReference type="EMBL" id="KAJ8876055.1"/>
    </source>
</evidence>
<protein>
    <submittedName>
        <fullName evidence="2">Uncharacterized protein</fullName>
    </submittedName>
</protein>
<keyword evidence="3" id="KW-1185">Reference proteome</keyword>
<dbReference type="Gene3D" id="3.30.420.10">
    <property type="entry name" value="Ribonuclease H-like superfamily/Ribonuclease H"/>
    <property type="match status" value="1"/>
</dbReference>
<dbReference type="Proteomes" id="UP001159363">
    <property type="component" value="Chromosome 8"/>
</dbReference>
<dbReference type="EMBL" id="JARBHB010000009">
    <property type="protein sequence ID" value="KAJ8876055.1"/>
    <property type="molecule type" value="Genomic_DNA"/>
</dbReference>
<name>A0ABQ9GVJ4_9NEOP</name>
<proteinExistence type="predicted"/>
<organism evidence="2 3">
    <name type="scientific">Dryococelus australis</name>
    <dbReference type="NCBI Taxonomy" id="614101"/>
    <lineage>
        <taxon>Eukaryota</taxon>
        <taxon>Metazoa</taxon>
        <taxon>Ecdysozoa</taxon>
        <taxon>Arthropoda</taxon>
        <taxon>Hexapoda</taxon>
        <taxon>Insecta</taxon>
        <taxon>Pterygota</taxon>
        <taxon>Neoptera</taxon>
        <taxon>Polyneoptera</taxon>
        <taxon>Phasmatodea</taxon>
        <taxon>Verophasmatodea</taxon>
        <taxon>Anareolatae</taxon>
        <taxon>Phasmatidae</taxon>
        <taxon>Eurycanthinae</taxon>
        <taxon>Dryococelus</taxon>
    </lineage>
</organism>
<comment type="caution">
    <text evidence="2">The sequence shown here is derived from an EMBL/GenBank/DDBJ whole genome shotgun (WGS) entry which is preliminary data.</text>
</comment>
<dbReference type="InterPro" id="IPR036397">
    <property type="entry name" value="RNaseH_sf"/>
</dbReference>
<evidence type="ECO:0000256" key="1">
    <source>
        <dbReference type="SAM" id="MobiDB-lite"/>
    </source>
</evidence>
<feature type="region of interest" description="Disordered" evidence="1">
    <location>
        <begin position="542"/>
        <end position="564"/>
    </location>
</feature>
<gene>
    <name evidence="2" type="ORF">PR048_023963</name>
</gene>